<dbReference type="OrthoDB" id="3164835at2759"/>
<dbReference type="InterPro" id="IPR000210">
    <property type="entry name" value="BTB/POZ_dom"/>
</dbReference>
<proteinExistence type="predicted"/>
<dbReference type="Pfam" id="PF00651">
    <property type="entry name" value="BTB"/>
    <property type="match status" value="1"/>
</dbReference>
<evidence type="ECO:0000259" key="1">
    <source>
        <dbReference type="Pfam" id="PF00651"/>
    </source>
</evidence>
<dbReference type="EMBL" id="MCGR01000072">
    <property type="protein sequence ID" value="ORY61178.1"/>
    <property type="molecule type" value="Genomic_DNA"/>
</dbReference>
<dbReference type="Gene3D" id="3.30.710.10">
    <property type="entry name" value="Potassium Channel Kv1.1, Chain A"/>
    <property type="match status" value="1"/>
</dbReference>
<reference evidence="2 3" key="1">
    <citation type="submission" date="2016-07" db="EMBL/GenBank/DDBJ databases">
        <title>Pervasive Adenine N6-methylation of Active Genes in Fungi.</title>
        <authorList>
            <consortium name="DOE Joint Genome Institute"/>
            <person name="Mondo S.J."/>
            <person name="Dannebaum R.O."/>
            <person name="Kuo R.C."/>
            <person name="Labutti K."/>
            <person name="Haridas S."/>
            <person name="Kuo A."/>
            <person name="Salamov A."/>
            <person name="Ahrendt S.R."/>
            <person name="Lipzen A."/>
            <person name="Sullivan W."/>
            <person name="Andreopoulos W.B."/>
            <person name="Clum A."/>
            <person name="Lindquist E."/>
            <person name="Daum C."/>
            <person name="Ramamoorthy G.K."/>
            <person name="Gryganskyi A."/>
            <person name="Culley D."/>
            <person name="Magnuson J.K."/>
            <person name="James T.Y."/>
            <person name="O'Malley M.A."/>
            <person name="Stajich J.E."/>
            <person name="Spatafora J.W."/>
            <person name="Visel A."/>
            <person name="Grigoriev I.V."/>
        </authorList>
    </citation>
    <scope>NUCLEOTIDE SEQUENCE [LARGE SCALE GENOMIC DNA]</scope>
    <source>
        <strain evidence="2 3">62-1032</strain>
    </source>
</reference>
<evidence type="ECO:0000313" key="2">
    <source>
        <dbReference type="EMBL" id="ORY61178.1"/>
    </source>
</evidence>
<dbReference type="AlphaFoldDB" id="A0A1Y2DPG8"/>
<comment type="caution">
    <text evidence="2">The sequence shown here is derived from an EMBL/GenBank/DDBJ whole genome shotgun (WGS) entry which is preliminary data.</text>
</comment>
<dbReference type="Proteomes" id="UP000193467">
    <property type="component" value="Unassembled WGS sequence"/>
</dbReference>
<gene>
    <name evidence="2" type="ORF">BCR35DRAFT_196878</name>
</gene>
<sequence length="148" mass="15998">MAKRGNDASQDSATAAPALRLSPNFQSSSADIELRSKDGVCFLVHKANLSVSSTVFADMFDSGAATRSGRVLNSRRAPRFSSVCWPTATLERTPSGISTSRPTASLFARSISTMFLEPLRRLRLPYTFVSGAQIGRKATIARQASEIR</sequence>
<feature type="domain" description="BTB" evidence="1">
    <location>
        <begin position="28"/>
        <end position="66"/>
    </location>
</feature>
<keyword evidence="3" id="KW-1185">Reference proteome</keyword>
<accession>A0A1Y2DPG8</accession>
<organism evidence="2 3">
    <name type="scientific">Leucosporidium creatinivorum</name>
    <dbReference type="NCBI Taxonomy" id="106004"/>
    <lineage>
        <taxon>Eukaryota</taxon>
        <taxon>Fungi</taxon>
        <taxon>Dikarya</taxon>
        <taxon>Basidiomycota</taxon>
        <taxon>Pucciniomycotina</taxon>
        <taxon>Microbotryomycetes</taxon>
        <taxon>Leucosporidiales</taxon>
        <taxon>Leucosporidium</taxon>
    </lineage>
</organism>
<protein>
    <recommendedName>
        <fullName evidence="1">BTB domain-containing protein</fullName>
    </recommendedName>
</protein>
<dbReference type="InterPro" id="IPR011333">
    <property type="entry name" value="SKP1/BTB/POZ_sf"/>
</dbReference>
<dbReference type="InParanoid" id="A0A1Y2DPG8"/>
<name>A0A1Y2DPG8_9BASI</name>
<evidence type="ECO:0000313" key="3">
    <source>
        <dbReference type="Proteomes" id="UP000193467"/>
    </source>
</evidence>